<gene>
    <name evidence="1" type="ORF">SNOG_07170</name>
</gene>
<dbReference type="AlphaFoldDB" id="Q0UM44"/>
<dbReference type="EMBL" id="CH445334">
    <property type="protein sequence ID" value="EAT85821.1"/>
    <property type="molecule type" value="Genomic_DNA"/>
</dbReference>
<dbReference type="InParanoid" id="Q0UM44"/>
<reference evidence="2" key="1">
    <citation type="journal article" date="2007" name="Plant Cell">
        <title>Dothideomycete-plant interactions illuminated by genome sequencing and EST analysis of the wheat pathogen Stagonospora nodorum.</title>
        <authorList>
            <person name="Hane J.K."/>
            <person name="Lowe R.G."/>
            <person name="Solomon P.S."/>
            <person name="Tan K.C."/>
            <person name="Schoch C.L."/>
            <person name="Spatafora J.W."/>
            <person name="Crous P.W."/>
            <person name="Kodira C."/>
            <person name="Birren B.W."/>
            <person name="Galagan J.E."/>
            <person name="Torriani S.F."/>
            <person name="McDonald B.A."/>
            <person name="Oliver R.P."/>
        </authorList>
    </citation>
    <scope>NUCLEOTIDE SEQUENCE [LARGE SCALE GENOMIC DNA]</scope>
    <source>
        <strain evidence="2">SN15 / ATCC MYA-4574 / FGSC 10173</strain>
    </source>
</reference>
<organism evidence="1 2">
    <name type="scientific">Phaeosphaeria nodorum (strain SN15 / ATCC MYA-4574 / FGSC 10173)</name>
    <name type="common">Glume blotch fungus</name>
    <name type="synonym">Parastagonospora nodorum</name>
    <dbReference type="NCBI Taxonomy" id="321614"/>
    <lineage>
        <taxon>Eukaryota</taxon>
        <taxon>Fungi</taxon>
        <taxon>Dikarya</taxon>
        <taxon>Ascomycota</taxon>
        <taxon>Pezizomycotina</taxon>
        <taxon>Dothideomycetes</taxon>
        <taxon>Pleosporomycetidae</taxon>
        <taxon>Pleosporales</taxon>
        <taxon>Pleosporineae</taxon>
        <taxon>Phaeosphaeriaceae</taxon>
        <taxon>Parastagonospora</taxon>
    </lineage>
</organism>
<dbReference type="KEGG" id="pno:SNOG_07170"/>
<protein>
    <submittedName>
        <fullName evidence="1">Uncharacterized protein</fullName>
    </submittedName>
</protein>
<evidence type="ECO:0000313" key="2">
    <source>
        <dbReference type="Proteomes" id="UP000001055"/>
    </source>
</evidence>
<dbReference type="RefSeq" id="XP_001797522.1">
    <property type="nucleotide sequence ID" value="XM_001797470.1"/>
</dbReference>
<dbReference type="Proteomes" id="UP000001055">
    <property type="component" value="Unassembled WGS sequence"/>
</dbReference>
<proteinExistence type="predicted"/>
<dbReference type="GeneID" id="5974412"/>
<accession>Q0UM44</accession>
<name>Q0UM44_PHANO</name>
<sequence length="55" mass="5957">MKRGLDGSEQDLDAILKSLTKAPDHQYGSSALPILSVITLSYIGEFVGRGYQKST</sequence>
<evidence type="ECO:0000313" key="1">
    <source>
        <dbReference type="EMBL" id="EAT85821.1"/>
    </source>
</evidence>